<organism evidence="1 2">
    <name type="scientific">Ilyodon furcidens</name>
    <name type="common">goldbreast splitfin</name>
    <dbReference type="NCBI Taxonomy" id="33524"/>
    <lineage>
        <taxon>Eukaryota</taxon>
        <taxon>Metazoa</taxon>
        <taxon>Chordata</taxon>
        <taxon>Craniata</taxon>
        <taxon>Vertebrata</taxon>
        <taxon>Euteleostomi</taxon>
        <taxon>Actinopterygii</taxon>
        <taxon>Neopterygii</taxon>
        <taxon>Teleostei</taxon>
        <taxon>Neoteleostei</taxon>
        <taxon>Acanthomorphata</taxon>
        <taxon>Ovalentaria</taxon>
        <taxon>Atherinomorphae</taxon>
        <taxon>Cyprinodontiformes</taxon>
        <taxon>Goodeidae</taxon>
        <taxon>Ilyodon</taxon>
    </lineage>
</organism>
<dbReference type="EMBL" id="JAHRIQ010014061">
    <property type="protein sequence ID" value="MEQ2225918.1"/>
    <property type="molecule type" value="Genomic_DNA"/>
</dbReference>
<sequence length="72" mass="8233">MCVSDLRLIVHTCEEYLGACHESFVAQVKPVRCGPNLPTWTQTTCTLNYCLCIWIIHLKTVVRFLTLLLLPL</sequence>
<gene>
    <name evidence="1" type="ORF">ILYODFUR_022446</name>
</gene>
<name>A0ABV0SZ67_9TELE</name>
<accession>A0ABV0SZ67</accession>
<evidence type="ECO:0000313" key="1">
    <source>
        <dbReference type="EMBL" id="MEQ2225918.1"/>
    </source>
</evidence>
<reference evidence="1 2" key="1">
    <citation type="submission" date="2021-06" db="EMBL/GenBank/DDBJ databases">
        <authorList>
            <person name="Palmer J.M."/>
        </authorList>
    </citation>
    <scope>NUCLEOTIDE SEQUENCE [LARGE SCALE GENOMIC DNA]</scope>
    <source>
        <strain evidence="2">if_2019</strain>
        <tissue evidence="1">Muscle</tissue>
    </source>
</reference>
<proteinExistence type="predicted"/>
<keyword evidence="2" id="KW-1185">Reference proteome</keyword>
<protein>
    <submittedName>
        <fullName evidence="1">Uncharacterized protein</fullName>
    </submittedName>
</protein>
<evidence type="ECO:0000313" key="2">
    <source>
        <dbReference type="Proteomes" id="UP001482620"/>
    </source>
</evidence>
<dbReference type="Proteomes" id="UP001482620">
    <property type="component" value="Unassembled WGS sequence"/>
</dbReference>
<comment type="caution">
    <text evidence="1">The sequence shown here is derived from an EMBL/GenBank/DDBJ whole genome shotgun (WGS) entry which is preliminary data.</text>
</comment>